<dbReference type="InterPro" id="IPR036890">
    <property type="entry name" value="HATPase_C_sf"/>
</dbReference>
<evidence type="ECO:0000256" key="3">
    <source>
        <dbReference type="ARBA" id="ARBA00022553"/>
    </source>
</evidence>
<evidence type="ECO:0000256" key="1">
    <source>
        <dbReference type="ARBA" id="ARBA00000085"/>
    </source>
</evidence>
<dbReference type="Proteomes" id="UP001143545">
    <property type="component" value="Unassembled WGS sequence"/>
</dbReference>
<comment type="caution">
    <text evidence="9">The sequence shown here is derived from an EMBL/GenBank/DDBJ whole genome shotgun (WGS) entry which is preliminary data.</text>
</comment>
<proteinExistence type="predicted"/>
<dbReference type="PRINTS" id="PR00344">
    <property type="entry name" value="BCTRLSENSOR"/>
</dbReference>
<keyword evidence="10" id="KW-1185">Reference proteome</keyword>
<feature type="domain" description="Histidine kinase" evidence="6">
    <location>
        <begin position="406"/>
        <end position="618"/>
    </location>
</feature>
<keyword evidence="5" id="KW-0418">Kinase</keyword>
<keyword evidence="4" id="KW-0808">Transferase</keyword>
<name>A0A9W6EV73_9FLAO</name>
<dbReference type="PANTHER" id="PTHR43304">
    <property type="entry name" value="PHYTOCHROME-LIKE PROTEIN CPH1"/>
    <property type="match status" value="1"/>
</dbReference>
<dbReference type="SUPFAM" id="SSF55785">
    <property type="entry name" value="PYP-like sensor domain (PAS domain)"/>
    <property type="match status" value="3"/>
</dbReference>
<dbReference type="InterPro" id="IPR004358">
    <property type="entry name" value="Sig_transdc_His_kin-like_C"/>
</dbReference>
<dbReference type="PANTHER" id="PTHR43304:SF1">
    <property type="entry name" value="PAC DOMAIN-CONTAINING PROTEIN"/>
    <property type="match status" value="1"/>
</dbReference>
<dbReference type="SMART" id="SM00387">
    <property type="entry name" value="HATPase_c"/>
    <property type="match status" value="1"/>
</dbReference>
<dbReference type="SUPFAM" id="SSF55874">
    <property type="entry name" value="ATPase domain of HSP90 chaperone/DNA topoisomerase II/histidine kinase"/>
    <property type="match status" value="1"/>
</dbReference>
<dbReference type="Gene3D" id="3.30.450.20">
    <property type="entry name" value="PAS domain"/>
    <property type="match status" value="3"/>
</dbReference>
<dbReference type="InterPro" id="IPR035965">
    <property type="entry name" value="PAS-like_dom_sf"/>
</dbReference>
<dbReference type="GO" id="GO:0004673">
    <property type="term" value="F:protein histidine kinase activity"/>
    <property type="evidence" value="ECO:0007669"/>
    <property type="project" value="UniProtKB-EC"/>
</dbReference>
<dbReference type="RefSeq" id="WP_281755438.1">
    <property type="nucleotide sequence ID" value="NZ_BRVP01000018.1"/>
</dbReference>
<dbReference type="Pfam" id="PF13426">
    <property type="entry name" value="PAS_9"/>
    <property type="match status" value="1"/>
</dbReference>
<dbReference type="Pfam" id="PF02518">
    <property type="entry name" value="HATPase_c"/>
    <property type="match status" value="1"/>
</dbReference>
<dbReference type="SMART" id="SM00091">
    <property type="entry name" value="PAS"/>
    <property type="match status" value="2"/>
</dbReference>
<evidence type="ECO:0000259" key="8">
    <source>
        <dbReference type="PROSITE" id="PS50113"/>
    </source>
</evidence>
<dbReference type="CDD" id="cd00130">
    <property type="entry name" value="PAS"/>
    <property type="match status" value="2"/>
</dbReference>
<dbReference type="NCBIfam" id="TIGR00229">
    <property type="entry name" value="sensory_box"/>
    <property type="match status" value="1"/>
</dbReference>
<dbReference type="Pfam" id="PF08447">
    <property type="entry name" value="PAS_3"/>
    <property type="match status" value="2"/>
</dbReference>
<dbReference type="InterPro" id="IPR003594">
    <property type="entry name" value="HATPase_dom"/>
</dbReference>
<dbReference type="PROSITE" id="PS50109">
    <property type="entry name" value="HIS_KIN"/>
    <property type="match status" value="1"/>
</dbReference>
<dbReference type="InterPro" id="IPR000700">
    <property type="entry name" value="PAS-assoc_C"/>
</dbReference>
<evidence type="ECO:0000313" key="9">
    <source>
        <dbReference type="EMBL" id="GLB53464.1"/>
    </source>
</evidence>
<dbReference type="InterPro" id="IPR000014">
    <property type="entry name" value="PAS"/>
</dbReference>
<dbReference type="InterPro" id="IPR052162">
    <property type="entry name" value="Sensor_kinase/Photoreceptor"/>
</dbReference>
<comment type="catalytic activity">
    <reaction evidence="1">
        <text>ATP + protein L-histidine = ADP + protein N-phospho-L-histidine.</text>
        <dbReference type="EC" id="2.7.13.3"/>
    </reaction>
</comment>
<dbReference type="EMBL" id="BRVP01000018">
    <property type="protein sequence ID" value="GLB53464.1"/>
    <property type="molecule type" value="Genomic_DNA"/>
</dbReference>
<dbReference type="PROSITE" id="PS50112">
    <property type="entry name" value="PAS"/>
    <property type="match status" value="1"/>
</dbReference>
<sequence>MTYLEEELSQYSILAKVQEIKPPSCDGQLIWNLLEPNDIWVTPSFYRNLGYTPHEIVSEGQSLWNKVTSNVDRERIIFVLRNQLQEGYYENILQIKDKKENILWFKYYGYVIFNEERKPARFIAFLQLEPVAEVLGKYYDLEKRANKIAKIGMWEVNMQNETIYWDKQTKSIFGVEEDFICDFTNRLDFYKKALNYDLLMENFQQLYKGKDFDFEVQMQRPDGTLKWVRLIGIPIMEESSCTRAYGIVQDIDVVVNNYQQLEKQEMLYRNMFEYAATSIIQVDDRHRIIKCNNSFMNFIGYTEEELILKEMMAFTHPHDKQKTIDVVIGLKEGRYAYKTLEKRYLHKNGEVLWGLVSLSLIKEKGMQTVLSQIVDITNRKKTEMQVASLMNVTKDQNRRLFSFAQIVSHQLRSHTSDMEMLLSLIHMEHTEGEKDPYFPILSQSVRNLSNTISDLNEVIFIYNQGSKQIEKLHLKTYLDKGIEKIKENLLNEEIPEIVIDISEDVYVNFRAKYLDNIIWQLLDNACKFRSPLAPLKITILVVERKDFVEVTFSDNGLGIDMKRNGHKLFKMYNSFHNHSKARGIGLFLVKNQLEAFGGCIEVSSVPLMGSSFIVYLKK</sequence>
<protein>
    <recommendedName>
        <fullName evidence="2">histidine kinase</fullName>
        <ecNumber evidence="2">2.7.13.3</ecNumber>
    </recommendedName>
</protein>
<evidence type="ECO:0000259" key="7">
    <source>
        <dbReference type="PROSITE" id="PS50112"/>
    </source>
</evidence>
<reference evidence="9" key="1">
    <citation type="submission" date="2022-07" db="EMBL/GenBank/DDBJ databases">
        <title>Taxonomy of Novel Oxalotrophic and Methylotrophic Bacteria.</title>
        <authorList>
            <person name="Sahin N."/>
            <person name="Tani A."/>
        </authorList>
    </citation>
    <scope>NUCLEOTIDE SEQUENCE</scope>
    <source>
        <strain evidence="9">AM327</strain>
    </source>
</reference>
<feature type="domain" description="PAC" evidence="8">
    <location>
        <begin position="338"/>
        <end position="388"/>
    </location>
</feature>
<feature type="domain" description="PAC" evidence="8">
    <location>
        <begin position="212"/>
        <end position="263"/>
    </location>
</feature>
<accession>A0A9W6EV73</accession>
<evidence type="ECO:0000256" key="4">
    <source>
        <dbReference type="ARBA" id="ARBA00022679"/>
    </source>
</evidence>
<evidence type="ECO:0000256" key="2">
    <source>
        <dbReference type="ARBA" id="ARBA00012438"/>
    </source>
</evidence>
<dbReference type="AlphaFoldDB" id="A0A9W6EV73"/>
<dbReference type="PROSITE" id="PS50113">
    <property type="entry name" value="PAC"/>
    <property type="match status" value="2"/>
</dbReference>
<dbReference type="InterPro" id="IPR005467">
    <property type="entry name" value="His_kinase_dom"/>
</dbReference>
<evidence type="ECO:0000313" key="10">
    <source>
        <dbReference type="Proteomes" id="UP001143545"/>
    </source>
</evidence>
<organism evidence="9 10">
    <name type="scientific">Neptunitalea chrysea</name>
    <dbReference type="NCBI Taxonomy" id="1647581"/>
    <lineage>
        <taxon>Bacteria</taxon>
        <taxon>Pseudomonadati</taxon>
        <taxon>Bacteroidota</taxon>
        <taxon>Flavobacteriia</taxon>
        <taxon>Flavobacteriales</taxon>
        <taxon>Flavobacteriaceae</taxon>
        <taxon>Neptunitalea</taxon>
    </lineage>
</organism>
<dbReference type="EC" id="2.7.13.3" evidence="2"/>
<evidence type="ECO:0000256" key="5">
    <source>
        <dbReference type="ARBA" id="ARBA00022777"/>
    </source>
</evidence>
<evidence type="ECO:0000259" key="6">
    <source>
        <dbReference type="PROSITE" id="PS50109"/>
    </source>
</evidence>
<feature type="domain" description="PAS" evidence="7">
    <location>
        <begin position="264"/>
        <end position="321"/>
    </location>
</feature>
<dbReference type="InterPro" id="IPR001610">
    <property type="entry name" value="PAC"/>
</dbReference>
<dbReference type="SMART" id="SM00086">
    <property type="entry name" value="PAC"/>
    <property type="match status" value="2"/>
</dbReference>
<keyword evidence="3" id="KW-0597">Phosphoprotein</keyword>
<gene>
    <name evidence="9" type="ORF">NBRC110019_25050</name>
</gene>
<dbReference type="Gene3D" id="3.30.565.10">
    <property type="entry name" value="Histidine kinase-like ATPase, C-terminal domain"/>
    <property type="match status" value="1"/>
</dbReference>
<dbReference type="InterPro" id="IPR013655">
    <property type="entry name" value="PAS_fold_3"/>
</dbReference>